<keyword evidence="2" id="KW-0067">ATP-binding</keyword>
<name>N0BJH6_9EURY</name>
<feature type="domain" description="CobQ/CobB/MinD/ParA nucleotide binding" evidence="3">
    <location>
        <begin position="4"/>
        <end position="229"/>
    </location>
</feature>
<dbReference type="GO" id="GO:0016887">
    <property type="term" value="F:ATP hydrolysis activity"/>
    <property type="evidence" value="ECO:0007669"/>
    <property type="project" value="TreeGrafter"/>
</dbReference>
<reference evidence="4 5" key="1">
    <citation type="journal article" date="2013" name="Genome Announc.">
        <title>Complete Genome Sequence of the Thermophilic and Facultatively Chemolithoautotrophic Sulfate Reducer Archaeoglobus sulfaticallidus Strain PM70-1T.</title>
        <authorList>
            <person name="Stokke R."/>
            <person name="Hocking W.P."/>
            <person name="Steinsbu B.O."/>
            <person name="Steen I.H."/>
        </authorList>
    </citation>
    <scope>NUCLEOTIDE SEQUENCE [LARGE SCALE GENOMIC DNA]</scope>
    <source>
        <strain evidence="4">PM70-1</strain>
    </source>
</reference>
<dbReference type="GO" id="GO:0005524">
    <property type="term" value="F:ATP binding"/>
    <property type="evidence" value="ECO:0007669"/>
    <property type="project" value="UniProtKB-KW"/>
</dbReference>
<organism evidence="4 5">
    <name type="scientific">Archaeoglobus sulfaticallidus PM70-1</name>
    <dbReference type="NCBI Taxonomy" id="387631"/>
    <lineage>
        <taxon>Archaea</taxon>
        <taxon>Methanobacteriati</taxon>
        <taxon>Methanobacteriota</taxon>
        <taxon>Archaeoglobi</taxon>
        <taxon>Archaeoglobales</taxon>
        <taxon>Archaeoglobaceae</taxon>
        <taxon>Archaeoglobus</taxon>
    </lineage>
</organism>
<dbReference type="PANTHER" id="PTHR43384:SF6">
    <property type="entry name" value="SEPTUM SITE-DETERMINING PROTEIN MIND HOMOLOG, CHLOROPLASTIC"/>
    <property type="match status" value="1"/>
</dbReference>
<evidence type="ECO:0000259" key="3">
    <source>
        <dbReference type="Pfam" id="PF01656"/>
    </source>
</evidence>
<sequence>MVKIAVSGKGGVGKTTLTAMLAYLFAKDGYNVTAIDCDSSINLPTVLGVEEEIKPISELEDVIEERVRGPLGTYKLNPKVDDVFEAHSKKNEHGIRVLALGTIEKGGEGCFCPQNAFLRAILRHAIFKRKDVLLLDMEAGIEHLGRGTARGVDLLIAVVEPGMRSFETLKRIQKLAEDIGIKKIGVVLNKYIDNESSRKLIDMISERYALLGRIPYNECFIKADLENIPPYELECEFESFKKIKEEVLKLIE</sequence>
<dbReference type="Proteomes" id="UP000013307">
    <property type="component" value="Chromosome"/>
</dbReference>
<evidence type="ECO:0000313" key="4">
    <source>
        <dbReference type="EMBL" id="AGK60305.1"/>
    </source>
</evidence>
<dbReference type="InterPro" id="IPR027417">
    <property type="entry name" value="P-loop_NTPase"/>
</dbReference>
<accession>N0BJH6</accession>
<dbReference type="PANTHER" id="PTHR43384">
    <property type="entry name" value="SEPTUM SITE-DETERMINING PROTEIN MIND HOMOLOG, CHLOROPLASTIC-RELATED"/>
    <property type="match status" value="1"/>
</dbReference>
<evidence type="ECO:0000256" key="2">
    <source>
        <dbReference type="ARBA" id="ARBA00022840"/>
    </source>
</evidence>
<dbReference type="STRING" id="387631.Asulf_00272"/>
<dbReference type="KEGG" id="ast:Asulf_00272"/>
<dbReference type="GeneID" id="15391918"/>
<dbReference type="GO" id="GO:0009898">
    <property type="term" value="C:cytoplasmic side of plasma membrane"/>
    <property type="evidence" value="ECO:0007669"/>
    <property type="project" value="TreeGrafter"/>
</dbReference>
<dbReference type="PIRSF" id="PIRSF005647">
    <property type="entry name" value="CooC"/>
    <property type="match status" value="1"/>
</dbReference>
<dbReference type="RefSeq" id="WP_015589904.1">
    <property type="nucleotide sequence ID" value="NC_021169.1"/>
</dbReference>
<keyword evidence="5" id="KW-1185">Reference proteome</keyword>
<proteinExistence type="predicted"/>
<dbReference type="InterPro" id="IPR014433">
    <property type="entry name" value="CooC"/>
</dbReference>
<gene>
    <name evidence="4" type="ORF">Asulf_00272</name>
</gene>
<dbReference type="SUPFAM" id="SSF52540">
    <property type="entry name" value="P-loop containing nucleoside triphosphate hydrolases"/>
    <property type="match status" value="1"/>
</dbReference>
<dbReference type="GO" id="GO:0005829">
    <property type="term" value="C:cytosol"/>
    <property type="evidence" value="ECO:0007669"/>
    <property type="project" value="TreeGrafter"/>
</dbReference>
<dbReference type="eggNOG" id="arCOG00587">
    <property type="taxonomic scope" value="Archaea"/>
</dbReference>
<dbReference type="AlphaFoldDB" id="N0BJH6"/>
<dbReference type="InterPro" id="IPR050625">
    <property type="entry name" value="ParA/MinD_ATPase"/>
</dbReference>
<dbReference type="HOGENOM" id="CLU_082962_0_0_2"/>
<dbReference type="Gene3D" id="3.40.50.300">
    <property type="entry name" value="P-loop containing nucleotide triphosphate hydrolases"/>
    <property type="match status" value="1"/>
</dbReference>
<evidence type="ECO:0000256" key="1">
    <source>
        <dbReference type="ARBA" id="ARBA00022741"/>
    </source>
</evidence>
<dbReference type="InterPro" id="IPR002586">
    <property type="entry name" value="CobQ/CobB/MinD/ParA_Nub-bd_dom"/>
</dbReference>
<keyword evidence="1" id="KW-0547">Nucleotide-binding</keyword>
<dbReference type="Pfam" id="PF01656">
    <property type="entry name" value="CbiA"/>
    <property type="match status" value="1"/>
</dbReference>
<dbReference type="GO" id="GO:0051782">
    <property type="term" value="P:negative regulation of cell division"/>
    <property type="evidence" value="ECO:0007669"/>
    <property type="project" value="TreeGrafter"/>
</dbReference>
<dbReference type="EMBL" id="CP005290">
    <property type="protein sequence ID" value="AGK60305.1"/>
    <property type="molecule type" value="Genomic_DNA"/>
</dbReference>
<protein>
    <submittedName>
        <fullName evidence="4">CO dehydrogenase maturation factor</fullName>
    </submittedName>
</protein>
<evidence type="ECO:0000313" key="5">
    <source>
        <dbReference type="Proteomes" id="UP000013307"/>
    </source>
</evidence>
<dbReference type="OrthoDB" id="31168at2157"/>